<keyword evidence="1" id="KW-0472">Membrane</keyword>
<proteinExistence type="predicted"/>
<dbReference type="EMBL" id="JAEEGB010000005">
    <property type="protein sequence ID" value="MBI6871848.1"/>
    <property type="molecule type" value="Genomic_DNA"/>
</dbReference>
<keyword evidence="1" id="KW-1133">Transmembrane helix</keyword>
<name>A0A934HRA8_9CLOT</name>
<keyword evidence="3" id="KW-1185">Reference proteome</keyword>
<accession>A0A934HRA8</accession>
<evidence type="ECO:0000256" key="1">
    <source>
        <dbReference type="SAM" id="Phobius"/>
    </source>
</evidence>
<sequence>MDRIDRYLDSIYRGASDSSKEAEDLKQEMRSHLIQTVKELQENGIVEEESVRIAIERFGEEFQIRKELNQVLKFQKLFAQKTLIASLVLLVISAILLITSLFVHKASMKSLDIMNSQIKTAENKLANEGITGVDKYLKELFKDEKNNKLTYVAIKELPKDFDISKSNELFPGEIRYSYPEKIKNEYYSNSFGQEIVSNNIKYFLETGVKTSANLDSSSMYRGLAALVFAVCWVLWIIWSIINVHGYGYLNTKWCILLISTGILGYFIFSLSVNPKSISNNRRNNIIYISSFCFIVMASILYYIYSEPYRIQMLYQLIFN</sequence>
<evidence type="ECO:0000313" key="3">
    <source>
        <dbReference type="Proteomes" id="UP000622687"/>
    </source>
</evidence>
<protein>
    <submittedName>
        <fullName evidence="2">Uncharacterized protein</fullName>
    </submittedName>
</protein>
<feature type="transmembrane region" description="Helical" evidence="1">
    <location>
        <begin position="253"/>
        <end position="272"/>
    </location>
</feature>
<dbReference type="Proteomes" id="UP000622687">
    <property type="component" value="Unassembled WGS sequence"/>
</dbReference>
<dbReference type="NCBIfam" id="NF038403">
    <property type="entry name" value="perm_prefix_1"/>
    <property type="match status" value="1"/>
</dbReference>
<dbReference type="RefSeq" id="WP_211141289.1">
    <property type="nucleotide sequence ID" value="NZ_JAEEGB010000005.1"/>
</dbReference>
<organism evidence="2 3">
    <name type="scientific">Clostridium aciditolerans</name>
    <dbReference type="NCBI Taxonomy" id="339861"/>
    <lineage>
        <taxon>Bacteria</taxon>
        <taxon>Bacillati</taxon>
        <taxon>Bacillota</taxon>
        <taxon>Clostridia</taxon>
        <taxon>Eubacteriales</taxon>
        <taxon>Clostridiaceae</taxon>
        <taxon>Clostridium</taxon>
    </lineage>
</organism>
<feature type="transmembrane region" description="Helical" evidence="1">
    <location>
        <begin position="223"/>
        <end position="241"/>
    </location>
</feature>
<dbReference type="InterPro" id="IPR047928">
    <property type="entry name" value="Perm_prefix_1"/>
</dbReference>
<dbReference type="AlphaFoldDB" id="A0A934HRA8"/>
<keyword evidence="1" id="KW-0812">Transmembrane</keyword>
<evidence type="ECO:0000313" key="2">
    <source>
        <dbReference type="EMBL" id="MBI6871848.1"/>
    </source>
</evidence>
<gene>
    <name evidence="2" type="ORF">I6U51_03895</name>
</gene>
<feature type="transmembrane region" description="Helical" evidence="1">
    <location>
        <begin position="83"/>
        <end position="103"/>
    </location>
</feature>
<reference evidence="2" key="1">
    <citation type="submission" date="2020-12" db="EMBL/GenBank/DDBJ databases">
        <title>Clostridium thailandense sp. nov., a novel acetogenic bacterium isolated from peat land soil in Thailand.</title>
        <authorList>
            <person name="Chaikitkaew S."/>
            <person name="Birkeland N.K."/>
        </authorList>
    </citation>
    <scope>NUCLEOTIDE SEQUENCE</scope>
    <source>
        <strain evidence="2">DSM 17425</strain>
    </source>
</reference>
<feature type="transmembrane region" description="Helical" evidence="1">
    <location>
        <begin position="284"/>
        <end position="304"/>
    </location>
</feature>
<comment type="caution">
    <text evidence="2">The sequence shown here is derived from an EMBL/GenBank/DDBJ whole genome shotgun (WGS) entry which is preliminary data.</text>
</comment>